<accession>A0A1I2WEJ4</accession>
<dbReference type="EMBL" id="FOPC01000012">
    <property type="protein sequence ID" value="SFG98031.1"/>
    <property type="molecule type" value="Genomic_DNA"/>
</dbReference>
<protein>
    <submittedName>
        <fullName evidence="3">Phage terminase small subunit</fullName>
    </submittedName>
</protein>
<dbReference type="AlphaFoldDB" id="A0A1I2WEJ4"/>
<dbReference type="InterPro" id="IPR038713">
    <property type="entry name" value="Terminase_Gp1_N_sf"/>
</dbReference>
<proteinExistence type="predicted"/>
<organism evidence="3 4">
    <name type="scientific">Algoriphagus hitonicola</name>
    <dbReference type="NCBI Taxonomy" id="435880"/>
    <lineage>
        <taxon>Bacteria</taxon>
        <taxon>Pseudomonadati</taxon>
        <taxon>Bacteroidota</taxon>
        <taxon>Cytophagia</taxon>
        <taxon>Cytophagales</taxon>
        <taxon>Cyclobacteriaceae</taxon>
        <taxon>Algoriphagus</taxon>
    </lineage>
</organism>
<evidence type="ECO:0000256" key="2">
    <source>
        <dbReference type="ARBA" id="ARBA00023219"/>
    </source>
</evidence>
<dbReference type="Proteomes" id="UP000199642">
    <property type="component" value="Unassembled WGS sequence"/>
</dbReference>
<dbReference type="InterPro" id="IPR052404">
    <property type="entry name" value="SPP1-like_terminase"/>
</dbReference>
<keyword evidence="2" id="KW-0231">Viral genome packaging</keyword>
<dbReference type="RefSeq" id="WP_092793210.1">
    <property type="nucleotide sequence ID" value="NZ_FOPC01000012.1"/>
</dbReference>
<evidence type="ECO:0000313" key="4">
    <source>
        <dbReference type="Proteomes" id="UP000199642"/>
    </source>
</evidence>
<dbReference type="GO" id="GO:0051276">
    <property type="term" value="P:chromosome organization"/>
    <property type="evidence" value="ECO:0007669"/>
    <property type="project" value="InterPro"/>
</dbReference>
<reference evidence="4" key="1">
    <citation type="submission" date="2016-10" db="EMBL/GenBank/DDBJ databases">
        <authorList>
            <person name="Varghese N."/>
            <person name="Submissions S."/>
        </authorList>
    </citation>
    <scope>NUCLEOTIDE SEQUENCE [LARGE SCALE GENOMIC DNA]</scope>
    <source>
        <strain evidence="4">DSM 19315</strain>
    </source>
</reference>
<dbReference type="STRING" id="435880.SAMN04487988_11216"/>
<dbReference type="PANTHER" id="PTHR41328:SF2">
    <property type="entry name" value="TERMINASE SMALL SUBUNIT"/>
    <property type="match status" value="1"/>
</dbReference>
<evidence type="ECO:0000313" key="3">
    <source>
        <dbReference type="EMBL" id="SFG98031.1"/>
    </source>
</evidence>
<keyword evidence="4" id="KW-1185">Reference proteome</keyword>
<name>A0A1I2WEJ4_9BACT</name>
<dbReference type="PANTHER" id="PTHR41328">
    <property type="entry name" value="TERMINASE SMALL SUBUNIT-RELATED"/>
    <property type="match status" value="1"/>
</dbReference>
<keyword evidence="1" id="KW-1188">Viral release from host cell</keyword>
<sequence length="149" mass="17172">MRHQIQNDKEHIELTDKEYRFANYYLGEARFNATEAAKLAGYSERTARQQGSRLLTNVYIEKYIQKKSQSVLDKMGITQERILAEFAKIAFANVTDLFEGDWQLKSQSDIPKGSLSAVKNLMKTETGVKVEMHDKLGALLKLWELVKDR</sequence>
<dbReference type="OrthoDB" id="1338457at2"/>
<gene>
    <name evidence="3" type="ORF">SAMN04487988_11216</name>
</gene>
<dbReference type="Gene3D" id="1.10.10.1400">
    <property type="entry name" value="Terminase, small subunit, N-terminal DNA-binding domain, HTH motif"/>
    <property type="match status" value="1"/>
</dbReference>
<dbReference type="InterPro" id="IPR005335">
    <property type="entry name" value="Terminase_ssu"/>
</dbReference>
<evidence type="ECO:0000256" key="1">
    <source>
        <dbReference type="ARBA" id="ARBA00022612"/>
    </source>
</evidence>
<dbReference type="Pfam" id="PF03592">
    <property type="entry name" value="Terminase_2"/>
    <property type="match status" value="1"/>
</dbReference>